<proteinExistence type="predicted"/>
<evidence type="ECO:0000313" key="2">
    <source>
        <dbReference type="EMBL" id="KDR67411.1"/>
    </source>
</evidence>
<protein>
    <submittedName>
        <fullName evidence="2">Uncharacterized protein</fullName>
    </submittedName>
</protein>
<organism evidence="2 3">
    <name type="scientific">Galerina marginata (strain CBS 339.88)</name>
    <dbReference type="NCBI Taxonomy" id="685588"/>
    <lineage>
        <taxon>Eukaryota</taxon>
        <taxon>Fungi</taxon>
        <taxon>Dikarya</taxon>
        <taxon>Basidiomycota</taxon>
        <taxon>Agaricomycotina</taxon>
        <taxon>Agaricomycetes</taxon>
        <taxon>Agaricomycetidae</taxon>
        <taxon>Agaricales</taxon>
        <taxon>Agaricineae</taxon>
        <taxon>Strophariaceae</taxon>
        <taxon>Galerina</taxon>
    </lineage>
</organism>
<keyword evidence="1" id="KW-0732">Signal</keyword>
<feature type="signal peptide" evidence="1">
    <location>
        <begin position="1"/>
        <end position="19"/>
    </location>
</feature>
<reference evidence="3" key="1">
    <citation type="journal article" date="2014" name="Proc. Natl. Acad. Sci. U.S.A.">
        <title>Extensive sampling of basidiomycete genomes demonstrates inadequacy of the white-rot/brown-rot paradigm for wood decay fungi.</title>
        <authorList>
            <person name="Riley R."/>
            <person name="Salamov A.A."/>
            <person name="Brown D.W."/>
            <person name="Nagy L.G."/>
            <person name="Floudas D."/>
            <person name="Held B.W."/>
            <person name="Levasseur A."/>
            <person name="Lombard V."/>
            <person name="Morin E."/>
            <person name="Otillar R."/>
            <person name="Lindquist E.A."/>
            <person name="Sun H."/>
            <person name="LaButti K.M."/>
            <person name="Schmutz J."/>
            <person name="Jabbour D."/>
            <person name="Luo H."/>
            <person name="Baker S.E."/>
            <person name="Pisabarro A.G."/>
            <person name="Walton J.D."/>
            <person name="Blanchette R.A."/>
            <person name="Henrissat B."/>
            <person name="Martin F."/>
            <person name="Cullen D."/>
            <person name="Hibbett D.S."/>
            <person name="Grigoriev I.V."/>
        </authorList>
    </citation>
    <scope>NUCLEOTIDE SEQUENCE [LARGE SCALE GENOMIC DNA]</scope>
    <source>
        <strain evidence="3">CBS 339.88</strain>
    </source>
</reference>
<dbReference type="Proteomes" id="UP000027222">
    <property type="component" value="Unassembled WGS sequence"/>
</dbReference>
<name>A0A067S991_GALM3</name>
<dbReference type="AlphaFoldDB" id="A0A067S991"/>
<keyword evidence="3" id="KW-1185">Reference proteome</keyword>
<accession>A0A067S991</accession>
<gene>
    <name evidence="2" type="ORF">GALMADRAFT_216490</name>
</gene>
<evidence type="ECO:0000313" key="3">
    <source>
        <dbReference type="Proteomes" id="UP000027222"/>
    </source>
</evidence>
<dbReference type="EMBL" id="KL142415">
    <property type="protein sequence ID" value="KDR67411.1"/>
    <property type="molecule type" value="Genomic_DNA"/>
</dbReference>
<feature type="chain" id="PRO_5001648319" evidence="1">
    <location>
        <begin position="20"/>
        <end position="194"/>
    </location>
</feature>
<sequence length="194" mass="21908">MFKFSAIFLAVAFITGVISSPINLQGGRLEETSSEAGEVQQMKRQWDSVGISSADRFGRDRDRGDFVGLAILGGKLRLYDLYRALGVHRLKILHNIKCDNHARDFNWDLGARRRLSVGAEWWWRSELSVVVVISYLDAGSLVRKAKQEKQESILFELSEVMRQPDGMIPEQSSINPRELSGLKSLNGIMLTRGR</sequence>
<evidence type="ECO:0000256" key="1">
    <source>
        <dbReference type="SAM" id="SignalP"/>
    </source>
</evidence>
<dbReference type="HOGENOM" id="CLU_1402535_0_0_1"/>